<proteinExistence type="predicted"/>
<evidence type="ECO:0000256" key="1">
    <source>
        <dbReference type="ARBA" id="ARBA00004196"/>
    </source>
</evidence>
<dbReference type="CDD" id="cd02966">
    <property type="entry name" value="TlpA_like_family"/>
    <property type="match status" value="1"/>
</dbReference>
<dbReference type="AlphaFoldDB" id="A0A9J6RJ38"/>
<name>A0A9J6RJ38_9GAMM</name>
<dbReference type="Proteomes" id="UP001069090">
    <property type="component" value="Unassembled WGS sequence"/>
</dbReference>
<dbReference type="SUPFAM" id="SSF52833">
    <property type="entry name" value="Thioredoxin-like"/>
    <property type="match status" value="2"/>
</dbReference>
<dbReference type="EMBL" id="JAPTGG010000003">
    <property type="protein sequence ID" value="MCZ0864436.1"/>
    <property type="molecule type" value="Genomic_DNA"/>
</dbReference>
<dbReference type="InterPro" id="IPR013740">
    <property type="entry name" value="Redoxin"/>
</dbReference>
<dbReference type="GO" id="GO:0017004">
    <property type="term" value="P:cytochrome complex assembly"/>
    <property type="evidence" value="ECO:0007669"/>
    <property type="project" value="UniProtKB-KW"/>
</dbReference>
<dbReference type="RefSeq" id="WP_258330592.1">
    <property type="nucleotide sequence ID" value="NZ_JAPTGG010000003.1"/>
</dbReference>
<evidence type="ECO:0000256" key="2">
    <source>
        <dbReference type="ARBA" id="ARBA00022748"/>
    </source>
</evidence>
<dbReference type="InterPro" id="IPR050553">
    <property type="entry name" value="Thioredoxin_ResA/DsbE_sf"/>
</dbReference>
<evidence type="ECO:0000256" key="4">
    <source>
        <dbReference type="ARBA" id="ARBA00023284"/>
    </source>
</evidence>
<keyword evidence="7" id="KW-1185">Reference proteome</keyword>
<dbReference type="GO" id="GO:0030313">
    <property type="term" value="C:cell envelope"/>
    <property type="evidence" value="ECO:0007669"/>
    <property type="project" value="UniProtKB-SubCell"/>
</dbReference>
<dbReference type="CDD" id="cd02947">
    <property type="entry name" value="TRX_family"/>
    <property type="match status" value="1"/>
</dbReference>
<evidence type="ECO:0000256" key="3">
    <source>
        <dbReference type="ARBA" id="ARBA00023157"/>
    </source>
</evidence>
<feature type="domain" description="Thioredoxin" evidence="5">
    <location>
        <begin position="10"/>
        <end position="143"/>
    </location>
</feature>
<dbReference type="Gene3D" id="3.40.30.10">
    <property type="entry name" value="Glutaredoxin"/>
    <property type="match status" value="2"/>
</dbReference>
<dbReference type="InterPro" id="IPR036249">
    <property type="entry name" value="Thioredoxin-like_sf"/>
</dbReference>
<evidence type="ECO:0000259" key="5">
    <source>
        <dbReference type="PROSITE" id="PS51352"/>
    </source>
</evidence>
<organism evidence="6 7">
    <name type="scientific">Dasania phycosphaerae</name>
    <dbReference type="NCBI Taxonomy" id="2950436"/>
    <lineage>
        <taxon>Bacteria</taxon>
        <taxon>Pseudomonadati</taxon>
        <taxon>Pseudomonadota</taxon>
        <taxon>Gammaproteobacteria</taxon>
        <taxon>Cellvibrionales</taxon>
        <taxon>Spongiibacteraceae</taxon>
        <taxon>Dasania</taxon>
    </lineage>
</organism>
<evidence type="ECO:0000313" key="6">
    <source>
        <dbReference type="EMBL" id="MCZ0864436.1"/>
    </source>
</evidence>
<protein>
    <submittedName>
        <fullName evidence="6">Redoxin domain-containing protein</fullName>
    </submittedName>
</protein>
<dbReference type="PANTHER" id="PTHR42852">
    <property type="entry name" value="THIOL:DISULFIDE INTERCHANGE PROTEIN DSBE"/>
    <property type="match status" value="1"/>
</dbReference>
<dbReference type="InterPro" id="IPR013766">
    <property type="entry name" value="Thioredoxin_domain"/>
</dbReference>
<sequence length="291" mass="32910">MNTAEAYQRQLLAAELRDVREQAVDMRQWLGNKPLYLKFWASWCVPCNQQMPHYVEAYNKYGDDIVFLSVNIDVNDDRAAVLAMLEKYGMAMPTLQDSDGRLSQAFDLLGTPLHILLDSRGQLVHQGHKVDALLKQRLDTLATANKTLTGISPALKAADEELPSPSSKGVSTLYFTATWCDWYLAESRPQQSKNCSLGQHYIKQLQAAHPDLVVHSLVSRLWTGAADAQQYQHKYQLQQPPQIDKSNALFLRYGVKKLPTLLVFNNGKQALRITDFSSYDEVDKQLQGLIK</sequence>
<comment type="subcellular location">
    <subcellularLocation>
        <location evidence="1">Cell envelope</location>
    </subcellularLocation>
</comment>
<accession>A0A9J6RJ38</accession>
<keyword evidence="4" id="KW-0676">Redox-active center</keyword>
<keyword evidence="2" id="KW-0201">Cytochrome c-type biogenesis</keyword>
<comment type="caution">
    <text evidence="6">The sequence shown here is derived from an EMBL/GenBank/DDBJ whole genome shotgun (WGS) entry which is preliminary data.</text>
</comment>
<dbReference type="PANTHER" id="PTHR42852:SF6">
    <property type="entry name" value="THIOL:DISULFIDE INTERCHANGE PROTEIN DSBE"/>
    <property type="match status" value="1"/>
</dbReference>
<keyword evidence="3" id="KW-1015">Disulfide bond</keyword>
<dbReference type="PROSITE" id="PS51352">
    <property type="entry name" value="THIOREDOXIN_2"/>
    <property type="match status" value="1"/>
</dbReference>
<reference evidence="6 7" key="1">
    <citation type="submission" date="2022-12" db="EMBL/GenBank/DDBJ databases">
        <title>Dasania phycosphaerae sp. nov., isolated from particulate material of the south coast of Korea.</title>
        <authorList>
            <person name="Jiang Y."/>
        </authorList>
    </citation>
    <scope>NUCLEOTIDE SEQUENCE [LARGE SCALE GENOMIC DNA]</scope>
    <source>
        <strain evidence="6 7">GY-19</strain>
    </source>
</reference>
<gene>
    <name evidence="6" type="ORF">O0V09_04455</name>
</gene>
<evidence type="ECO:0000313" key="7">
    <source>
        <dbReference type="Proteomes" id="UP001069090"/>
    </source>
</evidence>
<dbReference type="GO" id="GO:0016491">
    <property type="term" value="F:oxidoreductase activity"/>
    <property type="evidence" value="ECO:0007669"/>
    <property type="project" value="InterPro"/>
</dbReference>
<dbReference type="Pfam" id="PF08534">
    <property type="entry name" value="Redoxin"/>
    <property type="match status" value="1"/>
</dbReference>